<evidence type="ECO:0000313" key="2">
    <source>
        <dbReference type="Proteomes" id="UP000317901"/>
    </source>
</evidence>
<dbReference type="OrthoDB" id="8455288at2"/>
<dbReference type="AlphaFoldDB" id="A0A5C5Q3N6"/>
<dbReference type="InterPro" id="IPR010260">
    <property type="entry name" value="AlpA"/>
</dbReference>
<dbReference type="EMBL" id="VFIP01000004">
    <property type="protein sequence ID" value="TWS00048.1"/>
    <property type="molecule type" value="Genomic_DNA"/>
</dbReference>
<dbReference type="PANTHER" id="PTHR36154:SF1">
    <property type="entry name" value="DNA-BINDING TRANSCRIPTIONAL ACTIVATOR ALPA"/>
    <property type="match status" value="1"/>
</dbReference>
<reference evidence="1 2" key="1">
    <citation type="submission" date="2019-06" db="EMBL/GenBank/DDBJ databases">
        <title>Pseudomonas bimorpha sp. nov. isolated from bovine raw milk and skim milk concentrate.</title>
        <authorList>
            <person name="Hofmann K."/>
            <person name="Huptas C."/>
            <person name="Doll E."/>
            <person name="Scherer S."/>
            <person name="Wenning M."/>
        </authorList>
    </citation>
    <scope>NUCLEOTIDE SEQUENCE [LARGE SCALE GENOMIC DNA]</scope>
    <source>
        <strain evidence="1 2">DSM 108990</strain>
    </source>
</reference>
<comment type="caution">
    <text evidence="1">The sequence shown here is derived from an EMBL/GenBank/DDBJ whole genome shotgun (WGS) entry which is preliminary data.</text>
</comment>
<dbReference type="PANTHER" id="PTHR36154">
    <property type="entry name" value="DNA-BINDING TRANSCRIPTIONAL ACTIVATOR ALPA"/>
    <property type="match status" value="1"/>
</dbReference>
<evidence type="ECO:0000313" key="1">
    <source>
        <dbReference type="EMBL" id="TWS00048.1"/>
    </source>
</evidence>
<sequence>MATQEPRRFIRIKEVLSITSLSQSELYRRIKANTFPTQVKLAPGHVVWVLSEVDNWVAERIAEARSEAA</sequence>
<gene>
    <name evidence="1" type="ORF">FJD37_03565</name>
</gene>
<protein>
    <submittedName>
        <fullName evidence="1">AlpA family transcriptional regulator</fullName>
    </submittedName>
</protein>
<name>A0A5C5Q3N6_9PSED</name>
<dbReference type="InterPro" id="IPR052931">
    <property type="entry name" value="Prophage_regulatory_activator"/>
</dbReference>
<dbReference type="Proteomes" id="UP000317901">
    <property type="component" value="Unassembled WGS sequence"/>
</dbReference>
<organism evidence="1 2">
    <name type="scientific">Pseudomonas saxonica</name>
    <dbReference type="NCBI Taxonomy" id="2600598"/>
    <lineage>
        <taxon>Bacteria</taxon>
        <taxon>Pseudomonadati</taxon>
        <taxon>Pseudomonadota</taxon>
        <taxon>Gammaproteobacteria</taxon>
        <taxon>Pseudomonadales</taxon>
        <taxon>Pseudomonadaceae</taxon>
        <taxon>Pseudomonas</taxon>
    </lineage>
</organism>
<dbReference type="Gene3D" id="1.10.238.160">
    <property type="match status" value="1"/>
</dbReference>
<dbReference type="RefSeq" id="WP_146425042.1">
    <property type="nucleotide sequence ID" value="NZ_VFIP01000004.1"/>
</dbReference>
<dbReference type="Pfam" id="PF05930">
    <property type="entry name" value="Phage_AlpA"/>
    <property type="match status" value="1"/>
</dbReference>
<proteinExistence type="predicted"/>
<accession>A0A5C5Q3N6</accession>